<dbReference type="PANTHER" id="PTHR43622:SF1">
    <property type="entry name" value="3-DEHYDROQUINATE SYNTHASE"/>
    <property type="match status" value="1"/>
</dbReference>
<proteinExistence type="predicted"/>
<evidence type="ECO:0000313" key="8">
    <source>
        <dbReference type="Proteomes" id="UP000008291"/>
    </source>
</evidence>
<organism evidence="7 8">
    <name type="scientific">Thiobacillus denitrificans (strain ATCC 25259 / T1)</name>
    <dbReference type="NCBI Taxonomy" id="292415"/>
    <lineage>
        <taxon>Bacteria</taxon>
        <taxon>Pseudomonadati</taxon>
        <taxon>Pseudomonadota</taxon>
        <taxon>Betaproteobacteria</taxon>
        <taxon>Nitrosomonadales</taxon>
        <taxon>Thiobacillaceae</taxon>
        <taxon>Thiobacillus</taxon>
    </lineage>
</organism>
<dbReference type="InterPro" id="IPR056179">
    <property type="entry name" value="DHQS_C"/>
</dbReference>
<comment type="cofactor">
    <cofactor evidence="2">
        <name>Co(2+)</name>
        <dbReference type="ChEBI" id="CHEBI:48828"/>
    </cofactor>
</comment>
<dbReference type="Proteomes" id="UP000008291">
    <property type="component" value="Chromosome"/>
</dbReference>
<comment type="cofactor">
    <cofactor evidence="1">
        <name>NAD(+)</name>
        <dbReference type="ChEBI" id="CHEBI:57540"/>
    </cofactor>
</comment>
<accession>Q3SHP8</accession>
<dbReference type="RefSeq" id="WP_011312397.1">
    <property type="nucleotide sequence ID" value="NC_007404.1"/>
</dbReference>
<dbReference type="Gene3D" id="3.40.50.1970">
    <property type="match status" value="1"/>
</dbReference>
<dbReference type="SUPFAM" id="SSF56796">
    <property type="entry name" value="Dehydroquinate synthase-like"/>
    <property type="match status" value="1"/>
</dbReference>
<dbReference type="STRING" id="292415.Tbd_1885"/>
<sequence length="363" mass="39491">MSVSFDIHSEIKPYQVRIGKDLLEATFEAANDSIFLCDRFFANRLAHSGRPVIAVDATEYVKSLDRMSEVIISLRANGATRNTNLVAVGGGVIQDVATFCASIYMRGISWKYLPTTLLGMVDSCIGGKSAINVGPYKNIVGNFYPPEEILVDPGLNGTLAIEQKVAGLCEAAKICYARGEDVFARYLALHPSADLENVDLSRLIELSLRSKKWFIEVDEFDRNERLLLNFGHTFGHAIEGAAKFAVSHGVAVGVGMLAAMHYARLATGNRALPLPATTLAAHIRGLLAHIDGLGEVLAATTEQDLFDRFAADKKHSATAYTIVGIDQAGRLQRLALPRSPESERIIKETFGAIRRPDFLSAAE</sequence>
<name>Q3SHP8_THIDA</name>
<dbReference type="eggNOG" id="COG0337">
    <property type="taxonomic scope" value="Bacteria"/>
</dbReference>
<dbReference type="EC" id="4.2.3.4" evidence="7"/>
<reference evidence="7 8" key="1">
    <citation type="journal article" date="2006" name="J. Bacteriol.">
        <title>The genome sequence of the obligately chemolithoautotrophic, facultatively anaerobic bacterium Thiobacillus denitrificans.</title>
        <authorList>
            <person name="Beller H.R."/>
            <person name="Chain P.S."/>
            <person name="Letain T.E."/>
            <person name="Chakicherla A."/>
            <person name="Larimer F.W."/>
            <person name="Richardson P.M."/>
            <person name="Coleman M.A."/>
            <person name="Wood A.P."/>
            <person name="Kelly D.P."/>
        </authorList>
    </citation>
    <scope>NUCLEOTIDE SEQUENCE [LARGE SCALE GENOMIC DNA]</scope>
    <source>
        <strain evidence="7 8">ATCC 25259</strain>
    </source>
</reference>
<dbReference type="AlphaFoldDB" id="Q3SHP8"/>
<dbReference type="EMBL" id="CP000116">
    <property type="protein sequence ID" value="AAZ97838.1"/>
    <property type="molecule type" value="Genomic_DNA"/>
</dbReference>
<evidence type="ECO:0000256" key="2">
    <source>
        <dbReference type="ARBA" id="ARBA00001941"/>
    </source>
</evidence>
<dbReference type="Pfam" id="PF01761">
    <property type="entry name" value="DHQ_synthase"/>
    <property type="match status" value="1"/>
</dbReference>
<dbReference type="InterPro" id="IPR050071">
    <property type="entry name" value="Dehydroquinate_synthase"/>
</dbReference>
<dbReference type="CDD" id="cd08195">
    <property type="entry name" value="DHQS"/>
    <property type="match status" value="1"/>
</dbReference>
<dbReference type="InterPro" id="IPR030960">
    <property type="entry name" value="DHQS/DOIS_N"/>
</dbReference>
<dbReference type="HOGENOM" id="CLU_001201_0_1_4"/>
<feature type="domain" description="3-dehydroquinate synthase C-terminal" evidence="6">
    <location>
        <begin position="167"/>
        <end position="267"/>
    </location>
</feature>
<gene>
    <name evidence="7" type="ordered locus">Tbd_1885</name>
</gene>
<dbReference type="OrthoDB" id="9806583at2"/>
<keyword evidence="4" id="KW-0520">NAD</keyword>
<protein>
    <submittedName>
        <fullName evidence="7">3-dehydroquinate synthase</fullName>
        <ecNumber evidence="7">4.2.3.4</ecNumber>
    </submittedName>
</protein>
<evidence type="ECO:0000256" key="1">
    <source>
        <dbReference type="ARBA" id="ARBA00001911"/>
    </source>
</evidence>
<dbReference type="GO" id="GO:0046872">
    <property type="term" value="F:metal ion binding"/>
    <property type="evidence" value="ECO:0007669"/>
    <property type="project" value="UniProtKB-KW"/>
</dbReference>
<dbReference type="Pfam" id="PF24621">
    <property type="entry name" value="DHQS_C"/>
    <property type="match status" value="1"/>
</dbReference>
<feature type="domain" description="3-dehydroquinate synthase N-terminal" evidence="5">
    <location>
        <begin position="53"/>
        <end position="160"/>
    </location>
</feature>
<dbReference type="GO" id="GO:0003856">
    <property type="term" value="F:3-dehydroquinate synthase activity"/>
    <property type="evidence" value="ECO:0007669"/>
    <property type="project" value="UniProtKB-EC"/>
</dbReference>
<evidence type="ECO:0000259" key="6">
    <source>
        <dbReference type="Pfam" id="PF24621"/>
    </source>
</evidence>
<evidence type="ECO:0000256" key="3">
    <source>
        <dbReference type="ARBA" id="ARBA00022723"/>
    </source>
</evidence>
<dbReference type="PANTHER" id="PTHR43622">
    <property type="entry name" value="3-DEHYDROQUINATE SYNTHASE"/>
    <property type="match status" value="1"/>
</dbReference>
<evidence type="ECO:0000313" key="7">
    <source>
        <dbReference type="EMBL" id="AAZ97838.1"/>
    </source>
</evidence>
<keyword evidence="7" id="KW-0456">Lyase</keyword>
<keyword evidence="8" id="KW-1185">Reference proteome</keyword>
<dbReference type="Gene3D" id="1.20.1090.10">
    <property type="entry name" value="Dehydroquinate synthase-like - alpha domain"/>
    <property type="match status" value="1"/>
</dbReference>
<dbReference type="KEGG" id="tbd:Tbd_1885"/>
<evidence type="ECO:0000256" key="4">
    <source>
        <dbReference type="ARBA" id="ARBA00023027"/>
    </source>
</evidence>
<keyword evidence="3" id="KW-0479">Metal-binding</keyword>
<evidence type="ECO:0000259" key="5">
    <source>
        <dbReference type="Pfam" id="PF01761"/>
    </source>
</evidence>